<proteinExistence type="predicted"/>
<name>A0A5B0MTC3_PUCGR</name>
<dbReference type="EMBL" id="VDEP01000445">
    <property type="protein sequence ID" value="KAA1079020.1"/>
    <property type="molecule type" value="Genomic_DNA"/>
</dbReference>
<reference evidence="5 6" key="1">
    <citation type="submission" date="2019-05" db="EMBL/GenBank/DDBJ databases">
        <title>Emergence of the Ug99 lineage of the wheat stem rust pathogen through somatic hybridization.</title>
        <authorList>
            <person name="Li F."/>
            <person name="Upadhyaya N.M."/>
            <person name="Sperschneider J."/>
            <person name="Matny O."/>
            <person name="Nguyen-Phuc H."/>
            <person name="Mago R."/>
            <person name="Raley C."/>
            <person name="Miller M.E."/>
            <person name="Silverstein K.A.T."/>
            <person name="Henningsen E."/>
            <person name="Hirsch C.D."/>
            <person name="Visser B."/>
            <person name="Pretorius Z.A."/>
            <person name="Steffenson B.J."/>
            <person name="Schwessinger B."/>
            <person name="Dodds P.N."/>
            <person name="Figueroa M."/>
        </authorList>
    </citation>
    <scope>NUCLEOTIDE SEQUENCE [LARGE SCALE GENOMIC DNA]</scope>
    <source>
        <strain evidence="5 6">Ug99</strain>
    </source>
</reference>
<dbReference type="Pfam" id="PF00145">
    <property type="entry name" value="DNA_methylase"/>
    <property type="match status" value="1"/>
</dbReference>
<evidence type="ECO:0000256" key="1">
    <source>
        <dbReference type="ARBA" id="ARBA00011975"/>
    </source>
</evidence>
<sequence length="128" mass="14235">MNYLDRVDFDLITAGFPCGSHSTLNVLRKANDSKNALCATALSFIAYLKPDYLFFENVRGLLKTSFINPGNDSVLNKAFLRIINGALISLGYQVQFGVLQARPVWITASATQNHLCRNSTRVDSYQIT</sequence>
<organism evidence="5 6">
    <name type="scientific">Puccinia graminis f. sp. tritici</name>
    <dbReference type="NCBI Taxonomy" id="56615"/>
    <lineage>
        <taxon>Eukaryota</taxon>
        <taxon>Fungi</taxon>
        <taxon>Dikarya</taxon>
        <taxon>Basidiomycota</taxon>
        <taxon>Pucciniomycotina</taxon>
        <taxon>Pucciniomycetes</taxon>
        <taxon>Pucciniales</taxon>
        <taxon>Pucciniaceae</taxon>
        <taxon>Puccinia</taxon>
    </lineage>
</organism>
<dbReference type="Gene3D" id="3.40.50.150">
    <property type="entry name" value="Vaccinia Virus protein VP39"/>
    <property type="match status" value="1"/>
</dbReference>
<evidence type="ECO:0000313" key="5">
    <source>
        <dbReference type="EMBL" id="KAA1079020.1"/>
    </source>
</evidence>
<gene>
    <name evidence="5" type="ORF">PGTUg99_022497</name>
</gene>
<dbReference type="GO" id="GO:0003886">
    <property type="term" value="F:DNA (cytosine-5-)-methyltransferase activity"/>
    <property type="evidence" value="ECO:0007669"/>
    <property type="project" value="UniProtKB-EC"/>
</dbReference>
<dbReference type="GO" id="GO:0044027">
    <property type="term" value="P:negative regulation of gene expression via chromosomal CpG island methylation"/>
    <property type="evidence" value="ECO:0007669"/>
    <property type="project" value="TreeGrafter"/>
</dbReference>
<keyword evidence="4" id="KW-0949">S-adenosyl-L-methionine</keyword>
<dbReference type="InterPro" id="IPR001525">
    <property type="entry name" value="C5_MeTfrase"/>
</dbReference>
<dbReference type="PANTHER" id="PTHR10629:SF52">
    <property type="entry name" value="DNA (CYTOSINE-5)-METHYLTRANSFERASE 1"/>
    <property type="match status" value="1"/>
</dbReference>
<dbReference type="Proteomes" id="UP000325313">
    <property type="component" value="Unassembled WGS sequence"/>
</dbReference>
<comment type="caution">
    <text evidence="5">The sequence shown here is derived from an EMBL/GenBank/DDBJ whole genome shotgun (WGS) entry which is preliminary data.</text>
</comment>
<accession>A0A5B0MTC3</accession>
<dbReference type="GO" id="GO:0005634">
    <property type="term" value="C:nucleus"/>
    <property type="evidence" value="ECO:0007669"/>
    <property type="project" value="TreeGrafter"/>
</dbReference>
<dbReference type="PANTHER" id="PTHR10629">
    <property type="entry name" value="CYTOSINE-SPECIFIC METHYLTRANSFERASE"/>
    <property type="match status" value="1"/>
</dbReference>
<evidence type="ECO:0000256" key="4">
    <source>
        <dbReference type="ARBA" id="ARBA00022691"/>
    </source>
</evidence>
<dbReference type="AlphaFoldDB" id="A0A5B0MTC3"/>
<dbReference type="InterPro" id="IPR050390">
    <property type="entry name" value="C5-Methyltransferase"/>
</dbReference>
<dbReference type="EC" id="2.1.1.37" evidence="1"/>
<evidence type="ECO:0000313" key="6">
    <source>
        <dbReference type="Proteomes" id="UP000325313"/>
    </source>
</evidence>
<keyword evidence="2" id="KW-0489">Methyltransferase</keyword>
<keyword evidence="3" id="KW-0808">Transferase</keyword>
<evidence type="ECO:0000256" key="2">
    <source>
        <dbReference type="ARBA" id="ARBA00022603"/>
    </source>
</evidence>
<dbReference type="InterPro" id="IPR029063">
    <property type="entry name" value="SAM-dependent_MTases_sf"/>
</dbReference>
<evidence type="ECO:0000256" key="3">
    <source>
        <dbReference type="ARBA" id="ARBA00022679"/>
    </source>
</evidence>
<dbReference type="SUPFAM" id="SSF53335">
    <property type="entry name" value="S-adenosyl-L-methionine-dependent methyltransferases"/>
    <property type="match status" value="1"/>
</dbReference>
<dbReference type="GO" id="GO:0003677">
    <property type="term" value="F:DNA binding"/>
    <property type="evidence" value="ECO:0007669"/>
    <property type="project" value="TreeGrafter"/>
</dbReference>
<dbReference type="GO" id="GO:0032259">
    <property type="term" value="P:methylation"/>
    <property type="evidence" value="ECO:0007669"/>
    <property type="project" value="UniProtKB-KW"/>
</dbReference>
<protein>
    <recommendedName>
        <fullName evidence="1">DNA (cytosine-5-)-methyltransferase</fullName>
        <ecNumber evidence="1">2.1.1.37</ecNumber>
    </recommendedName>
</protein>